<keyword evidence="4" id="KW-0862">Zinc</keyword>
<evidence type="ECO:0000259" key="5">
    <source>
        <dbReference type="SMART" id="SM00849"/>
    </source>
</evidence>
<dbReference type="GO" id="GO:0016787">
    <property type="term" value="F:hydrolase activity"/>
    <property type="evidence" value="ECO:0007669"/>
    <property type="project" value="UniProtKB-KW"/>
</dbReference>
<dbReference type="Proteomes" id="UP000267844">
    <property type="component" value="Unassembled WGS sequence"/>
</dbReference>
<keyword evidence="3 6" id="KW-0378">Hydrolase</keyword>
<evidence type="ECO:0000313" key="7">
    <source>
        <dbReference type="Proteomes" id="UP000267844"/>
    </source>
</evidence>
<dbReference type="InterPro" id="IPR036866">
    <property type="entry name" value="RibonucZ/Hydroxyglut_hydro"/>
</dbReference>
<evidence type="ECO:0000256" key="4">
    <source>
        <dbReference type="ARBA" id="ARBA00022833"/>
    </source>
</evidence>
<dbReference type="SMART" id="SM00849">
    <property type="entry name" value="Lactamase_B"/>
    <property type="match status" value="1"/>
</dbReference>
<gene>
    <name evidence="6" type="ORF">EGI89_12210</name>
</gene>
<evidence type="ECO:0000256" key="2">
    <source>
        <dbReference type="ARBA" id="ARBA00022723"/>
    </source>
</evidence>
<keyword evidence="2" id="KW-0479">Metal-binding</keyword>
<dbReference type="InterPro" id="IPR051013">
    <property type="entry name" value="MBL_superfamily_lactonases"/>
</dbReference>
<protein>
    <submittedName>
        <fullName evidence="6">MBL fold metallo-hydrolase</fullName>
    </submittedName>
</protein>
<evidence type="ECO:0000313" key="6">
    <source>
        <dbReference type="EMBL" id="RRT89466.1"/>
    </source>
</evidence>
<evidence type="ECO:0000256" key="3">
    <source>
        <dbReference type="ARBA" id="ARBA00022801"/>
    </source>
</evidence>
<proteinExistence type="inferred from homology"/>
<dbReference type="RefSeq" id="WP_125350388.1">
    <property type="nucleotide sequence ID" value="NZ_RHPN01000032.1"/>
</dbReference>
<name>A0A3R8SRZ8_9FLAO</name>
<dbReference type="AlphaFoldDB" id="A0A3R8SRZ8"/>
<dbReference type="Gene3D" id="3.60.15.10">
    <property type="entry name" value="Ribonuclease Z/Hydroxyacylglutathione hydrolase-like"/>
    <property type="match status" value="1"/>
</dbReference>
<dbReference type="InterPro" id="IPR001279">
    <property type="entry name" value="Metallo-B-lactamas"/>
</dbReference>
<comment type="similarity">
    <text evidence="1">Belongs to the metallo-beta-lactamase superfamily.</text>
</comment>
<dbReference type="EMBL" id="RHPO01000032">
    <property type="protein sequence ID" value="RRT89466.1"/>
    <property type="molecule type" value="Genomic_DNA"/>
</dbReference>
<organism evidence="6 7">
    <name type="scientific">Empedobacter falsenii</name>
    <dbReference type="NCBI Taxonomy" id="343874"/>
    <lineage>
        <taxon>Bacteria</taxon>
        <taxon>Pseudomonadati</taxon>
        <taxon>Bacteroidota</taxon>
        <taxon>Flavobacteriia</taxon>
        <taxon>Flavobacteriales</taxon>
        <taxon>Weeksellaceae</taxon>
        <taxon>Empedobacter</taxon>
    </lineage>
</organism>
<comment type="caution">
    <text evidence="6">The sequence shown here is derived from an EMBL/GenBank/DDBJ whole genome shotgun (WGS) entry which is preliminary data.</text>
</comment>
<sequence length="244" mass="28711">MKVIPLLEGVFHVDAKKEFHYLGDNIDVKNPADGYNLIVRPFLIQIGDENILIDCGFGTEVDCEPIILKKLREYNINPNQITKVLISHLHKDHINGIGNWVGDQFVCNFPEAKIYIQQREYDYAVVQTNNSYNYDRLEKLKSFKNIVWMNDENSGFVSKNIQFEVTGGHVPFQQVFWIKNDEDIVFYGADNLPQLNYFRYHAAFKNDVDGVKAMEDRVRWEKEAKEEHWKILFYHGKRTDIKQF</sequence>
<dbReference type="SUPFAM" id="SSF56281">
    <property type="entry name" value="Metallo-hydrolase/oxidoreductase"/>
    <property type="match status" value="1"/>
</dbReference>
<evidence type="ECO:0000256" key="1">
    <source>
        <dbReference type="ARBA" id="ARBA00007749"/>
    </source>
</evidence>
<dbReference type="PANTHER" id="PTHR42978">
    <property type="entry name" value="QUORUM-QUENCHING LACTONASE YTNP-RELATED-RELATED"/>
    <property type="match status" value="1"/>
</dbReference>
<dbReference type="Pfam" id="PF00753">
    <property type="entry name" value="Lactamase_B"/>
    <property type="match status" value="1"/>
</dbReference>
<accession>A0A3R8SRZ8</accession>
<reference evidence="6 7" key="1">
    <citation type="submission" date="2018-10" db="EMBL/GenBank/DDBJ databases">
        <title>Transmission dynamics of multidrug resistant bacteria on intensive care unit surfaces.</title>
        <authorList>
            <person name="D'Souza A.W."/>
            <person name="Potter R.F."/>
            <person name="Wallace M."/>
            <person name="Shupe A."/>
            <person name="Patel S."/>
            <person name="Sun S."/>
            <person name="Gul D."/>
            <person name="Kwon J.H."/>
            <person name="Andleeb S."/>
            <person name="Burnham C.-A.D."/>
            <person name="Dantas G."/>
        </authorList>
    </citation>
    <scope>NUCLEOTIDE SEQUENCE [LARGE SCALE GENOMIC DNA]</scope>
    <source>
        <strain evidence="6 7">WF_348</strain>
    </source>
</reference>
<dbReference type="GO" id="GO:0046872">
    <property type="term" value="F:metal ion binding"/>
    <property type="evidence" value="ECO:0007669"/>
    <property type="project" value="UniProtKB-KW"/>
</dbReference>
<feature type="domain" description="Metallo-beta-lactamase" evidence="5">
    <location>
        <begin position="38"/>
        <end position="235"/>
    </location>
</feature>